<dbReference type="AlphaFoldDB" id="A0A2P8QFT0"/>
<dbReference type="Proteomes" id="UP000240429">
    <property type="component" value="Unassembled WGS sequence"/>
</dbReference>
<sequence>MSARPRTPIPPLRLAALLSALVALLAALLTAQTGTAGAASGTVLRNDTGLYPRAIRLAYNGSANGRVLSSVVTFSGNNGLGTIYESTDSGGSFRQVGAVADPEAAGGQGLCCSTLFELPRAIGSLPAGTLLWAASVGQDETDRRMALRVFKSNDVGRTWSYLSTIATAGSTGGLWEPEFSVDASGQLVAHYSDETDAAHSQKLMAARTSNGTTWTGHHATVVSSLVSDRPGMAVVRKLGNGTYFMSYEICAAPGQYQCVVHYRTSPDGWDWSSGPFLGHRPETADGKYFKHAPTVAWSPEAGNPLGRLFLIGQVLYNKDGSVAAGNNKTVWVNSAGGSGTWREIAAPVTVSSTVVDYCPNYSSALLPSANGTSLLEIATDWDGGICKPYFATKSVPSS</sequence>
<keyword evidence="3" id="KW-1185">Reference proteome</keyword>
<dbReference type="EMBL" id="PYBJ01000001">
    <property type="protein sequence ID" value="PSM45094.1"/>
    <property type="molecule type" value="Genomic_DNA"/>
</dbReference>
<feature type="signal peptide" evidence="1">
    <location>
        <begin position="1"/>
        <end position="38"/>
    </location>
</feature>
<keyword evidence="1" id="KW-0732">Signal</keyword>
<dbReference type="Gene3D" id="2.120.10.10">
    <property type="match status" value="1"/>
</dbReference>
<gene>
    <name evidence="2" type="ORF">C6Y14_03160</name>
</gene>
<evidence type="ECO:0000313" key="2">
    <source>
        <dbReference type="EMBL" id="PSM45094.1"/>
    </source>
</evidence>
<evidence type="ECO:0008006" key="4">
    <source>
        <dbReference type="Google" id="ProtNLM"/>
    </source>
</evidence>
<accession>A0A2P8QFT0</accession>
<protein>
    <recommendedName>
        <fullName evidence="4">Exo-alpha-sialidase</fullName>
    </recommendedName>
</protein>
<reference evidence="2 3" key="1">
    <citation type="submission" date="2018-03" db="EMBL/GenBank/DDBJ databases">
        <title>Streptomyces dioscori sp. nov., a novel endophytic actinobacterium isolated from bulbil of Dioscorea bulbifera L.</title>
        <authorList>
            <person name="Zhikuan W."/>
        </authorList>
    </citation>
    <scope>NUCLEOTIDE SEQUENCE [LARGE SCALE GENOMIC DNA]</scope>
    <source>
        <strain evidence="2 3">A217</strain>
    </source>
</reference>
<dbReference type="PANTHER" id="PTHR38792:SF3">
    <property type="entry name" value="BNR_ASP-BOX REPEAT DOMAIN PROTEIN (AFU_ORTHOLOGUE AFUA_7G06430)-RELATED"/>
    <property type="match status" value="1"/>
</dbReference>
<evidence type="ECO:0000256" key="1">
    <source>
        <dbReference type="SAM" id="SignalP"/>
    </source>
</evidence>
<feature type="chain" id="PRO_5015153536" description="Exo-alpha-sialidase" evidence="1">
    <location>
        <begin position="39"/>
        <end position="398"/>
    </location>
</feature>
<dbReference type="SUPFAM" id="SSF50939">
    <property type="entry name" value="Sialidases"/>
    <property type="match status" value="1"/>
</dbReference>
<name>A0A2P8QFT0_9ACTN</name>
<proteinExistence type="predicted"/>
<evidence type="ECO:0000313" key="3">
    <source>
        <dbReference type="Proteomes" id="UP000240429"/>
    </source>
</evidence>
<comment type="caution">
    <text evidence="2">The sequence shown here is derived from an EMBL/GenBank/DDBJ whole genome shotgun (WGS) entry which is preliminary data.</text>
</comment>
<organism evidence="2 3">
    <name type="scientific">Streptomyces dioscori</name>
    <dbReference type="NCBI Taxonomy" id="2109333"/>
    <lineage>
        <taxon>Bacteria</taxon>
        <taxon>Bacillati</taxon>
        <taxon>Actinomycetota</taxon>
        <taxon>Actinomycetes</taxon>
        <taxon>Kitasatosporales</taxon>
        <taxon>Streptomycetaceae</taxon>
        <taxon>Streptomyces</taxon>
        <taxon>Streptomyces aurantiacus group</taxon>
    </lineage>
</organism>
<dbReference type="InterPro" id="IPR036278">
    <property type="entry name" value="Sialidase_sf"/>
</dbReference>
<dbReference type="RefSeq" id="WP_107014851.1">
    <property type="nucleotide sequence ID" value="NZ_KZ679038.1"/>
</dbReference>
<dbReference type="PANTHER" id="PTHR38792">
    <property type="entry name" value="BNR/ASP-BOX REPEAT DOMAIN PROTEIN (AFU_ORTHOLOGUE AFUA_7G06430)-RELATED"/>
    <property type="match status" value="1"/>
</dbReference>
<dbReference type="OrthoDB" id="5958808at2"/>